<protein>
    <submittedName>
        <fullName evidence="2">Uncharacterized protein</fullName>
    </submittedName>
</protein>
<evidence type="ECO:0000313" key="2">
    <source>
        <dbReference type="EMBL" id="MED6209662.1"/>
    </source>
</evidence>
<proteinExistence type="predicted"/>
<organism evidence="2 3">
    <name type="scientific">Stylosanthes scabra</name>
    <dbReference type="NCBI Taxonomy" id="79078"/>
    <lineage>
        <taxon>Eukaryota</taxon>
        <taxon>Viridiplantae</taxon>
        <taxon>Streptophyta</taxon>
        <taxon>Embryophyta</taxon>
        <taxon>Tracheophyta</taxon>
        <taxon>Spermatophyta</taxon>
        <taxon>Magnoliopsida</taxon>
        <taxon>eudicotyledons</taxon>
        <taxon>Gunneridae</taxon>
        <taxon>Pentapetalae</taxon>
        <taxon>rosids</taxon>
        <taxon>fabids</taxon>
        <taxon>Fabales</taxon>
        <taxon>Fabaceae</taxon>
        <taxon>Papilionoideae</taxon>
        <taxon>50 kb inversion clade</taxon>
        <taxon>dalbergioids sensu lato</taxon>
        <taxon>Dalbergieae</taxon>
        <taxon>Pterocarpus clade</taxon>
        <taxon>Stylosanthes</taxon>
    </lineage>
</organism>
<accession>A0ABU6YIS7</accession>
<keyword evidence="3" id="KW-1185">Reference proteome</keyword>
<reference evidence="2 3" key="1">
    <citation type="journal article" date="2023" name="Plants (Basel)">
        <title>Bridging the Gap: Combining Genomics and Transcriptomics Approaches to Understand Stylosanthes scabra, an Orphan Legume from the Brazilian Caatinga.</title>
        <authorList>
            <person name="Ferreira-Neto J.R.C."/>
            <person name="da Silva M.D."/>
            <person name="Binneck E."/>
            <person name="de Melo N.F."/>
            <person name="da Silva R.H."/>
            <person name="de Melo A.L.T.M."/>
            <person name="Pandolfi V."/>
            <person name="Bustamante F.O."/>
            <person name="Brasileiro-Vidal A.C."/>
            <person name="Benko-Iseppon A.M."/>
        </authorList>
    </citation>
    <scope>NUCLEOTIDE SEQUENCE [LARGE SCALE GENOMIC DNA]</scope>
    <source>
        <tissue evidence="2">Leaves</tissue>
    </source>
</reference>
<dbReference type="Proteomes" id="UP001341840">
    <property type="component" value="Unassembled WGS sequence"/>
</dbReference>
<evidence type="ECO:0000313" key="3">
    <source>
        <dbReference type="Proteomes" id="UP001341840"/>
    </source>
</evidence>
<comment type="caution">
    <text evidence="2">The sequence shown here is derived from an EMBL/GenBank/DDBJ whole genome shotgun (WGS) entry which is preliminary data.</text>
</comment>
<gene>
    <name evidence="2" type="ORF">PIB30_056905</name>
</gene>
<feature type="region of interest" description="Disordered" evidence="1">
    <location>
        <begin position="1"/>
        <end position="59"/>
    </location>
</feature>
<name>A0ABU6YIS7_9FABA</name>
<feature type="compositionally biased region" description="Basic and acidic residues" evidence="1">
    <location>
        <begin position="1"/>
        <end position="14"/>
    </location>
</feature>
<feature type="compositionally biased region" description="Basic and acidic residues" evidence="1">
    <location>
        <begin position="31"/>
        <end position="53"/>
    </location>
</feature>
<evidence type="ECO:0000256" key="1">
    <source>
        <dbReference type="SAM" id="MobiDB-lite"/>
    </source>
</evidence>
<dbReference type="EMBL" id="JASCZI010242115">
    <property type="protein sequence ID" value="MED6209662.1"/>
    <property type="molecule type" value="Genomic_DNA"/>
</dbReference>
<sequence length="95" mass="11098">MGKRESAEDLKDGVDPATRPYAGSMNFRVKGMKESIREARKGHRKQEEEKESQNEGNWYRAPARLTRAFAPLRRLNEEVNHDRARPHCSVRSKKY</sequence>